<dbReference type="Proteomes" id="UP001150830">
    <property type="component" value="Unassembled WGS sequence"/>
</dbReference>
<evidence type="ECO:0000313" key="2">
    <source>
        <dbReference type="Proteomes" id="UP001150830"/>
    </source>
</evidence>
<dbReference type="InterPro" id="IPR038084">
    <property type="entry name" value="PduO/GlcC-like_sf"/>
</dbReference>
<dbReference type="InterPro" id="IPR052517">
    <property type="entry name" value="GlcG_carb_metab_protein"/>
</dbReference>
<dbReference type="EMBL" id="JAPNOA010000029">
    <property type="protein sequence ID" value="MCY0966055.1"/>
    <property type="molecule type" value="Genomic_DNA"/>
</dbReference>
<dbReference type="PANTHER" id="PTHR34309">
    <property type="entry name" value="SLR1406 PROTEIN"/>
    <property type="match status" value="1"/>
</dbReference>
<dbReference type="AlphaFoldDB" id="A0A9X3EG05"/>
<dbReference type="RefSeq" id="WP_283174258.1">
    <property type="nucleotide sequence ID" value="NZ_JAPNOA010000029.1"/>
</dbReference>
<dbReference type="SUPFAM" id="SSF143744">
    <property type="entry name" value="GlcG-like"/>
    <property type="match status" value="1"/>
</dbReference>
<proteinExistence type="predicted"/>
<comment type="caution">
    <text evidence="1">The sequence shown here is derived from an EMBL/GenBank/DDBJ whole genome shotgun (WGS) entry which is preliminary data.</text>
</comment>
<organism evidence="1 2">
    <name type="scientific">Parathalassolituus penaei</name>
    <dbReference type="NCBI Taxonomy" id="2997323"/>
    <lineage>
        <taxon>Bacteria</taxon>
        <taxon>Pseudomonadati</taxon>
        <taxon>Pseudomonadota</taxon>
        <taxon>Gammaproteobacteria</taxon>
        <taxon>Oceanospirillales</taxon>
        <taxon>Oceanospirillaceae</taxon>
        <taxon>Parathalassolituus</taxon>
    </lineage>
</organism>
<evidence type="ECO:0000313" key="1">
    <source>
        <dbReference type="EMBL" id="MCY0966055.1"/>
    </source>
</evidence>
<accession>A0A9X3EG05</accession>
<dbReference type="InterPro" id="IPR005624">
    <property type="entry name" value="PduO/GlcC-like"/>
</dbReference>
<keyword evidence="2" id="KW-1185">Reference proteome</keyword>
<protein>
    <submittedName>
        <fullName evidence="1">Heme-binding protein</fullName>
    </submittedName>
</protein>
<sequence length="132" mass="13722">MNHLTSQQVKNMLLRAEEKAAEINVFASICIVDAGGHLLGFSRMDNAAPGPVEVSQRKAVTSALFRRESGAFGKVARERPLTGIELSNGGLALFNGGLPISCQGIALGGIGVAGGTADEDLEIARYALEVLG</sequence>
<name>A0A9X3EG05_9GAMM</name>
<dbReference type="Gene3D" id="3.30.450.150">
    <property type="entry name" value="Haem-degrading domain"/>
    <property type="match status" value="1"/>
</dbReference>
<reference evidence="1" key="1">
    <citation type="submission" date="2022-11" db="EMBL/GenBank/DDBJ databases">
        <title>Parathalassolutuus dongxingensis gen. nov., sp. nov., a novel member of family Oceanospirillaceae isolated from a coastal shrimp pond in Guangxi, China.</title>
        <authorList>
            <person name="Chen H."/>
        </authorList>
    </citation>
    <scope>NUCLEOTIDE SEQUENCE</scope>
    <source>
        <strain evidence="1">G-43</strain>
    </source>
</reference>
<dbReference type="PANTHER" id="PTHR34309:SF1">
    <property type="entry name" value="PROTEIN GLCG"/>
    <property type="match status" value="1"/>
</dbReference>
<gene>
    <name evidence="1" type="ORF">OUO13_12730</name>
</gene>
<dbReference type="Pfam" id="PF03928">
    <property type="entry name" value="HbpS-like"/>
    <property type="match status" value="1"/>
</dbReference>